<dbReference type="AlphaFoldDB" id="A0A8R1TRK4"/>
<evidence type="ECO:0000259" key="10">
    <source>
        <dbReference type="Pfam" id="PF00900"/>
    </source>
</evidence>
<keyword evidence="15" id="KW-1185">Reference proteome</keyword>
<evidence type="ECO:0000313" key="15">
    <source>
        <dbReference type="Proteomes" id="UP000024404"/>
    </source>
</evidence>
<dbReference type="Gene3D" id="2.40.50.740">
    <property type="match status" value="1"/>
</dbReference>
<dbReference type="CDD" id="cd00165">
    <property type="entry name" value="S4"/>
    <property type="match status" value="1"/>
</dbReference>
<dbReference type="SUPFAM" id="SSF55120">
    <property type="entry name" value="Pseudouridine synthase"/>
    <property type="match status" value="1"/>
</dbReference>
<comment type="similarity">
    <text evidence="2">Belongs to the pseudouridine synthase TruB family.</text>
</comment>
<reference evidence="14" key="2">
    <citation type="submission" date="2022-06" db="UniProtKB">
        <authorList>
            <consortium name="EnsemblMetazoa"/>
        </authorList>
    </citation>
    <scope>IDENTIFICATION</scope>
</reference>
<evidence type="ECO:0000259" key="13">
    <source>
        <dbReference type="Pfam" id="PF08071"/>
    </source>
</evidence>
<dbReference type="Gene3D" id="3.30.2350.10">
    <property type="entry name" value="Pseudouridine synthase"/>
    <property type="match status" value="1"/>
</dbReference>
<dbReference type="InterPro" id="IPR013843">
    <property type="entry name" value="Ribosomal_eS4_N"/>
</dbReference>
<dbReference type="EnsemblMetazoa" id="OVOC3630.1">
    <property type="protein sequence ID" value="OVOC3630.1"/>
    <property type="gene ID" value="WBGene00240439"/>
</dbReference>
<dbReference type="GO" id="GO:0006412">
    <property type="term" value="P:translation"/>
    <property type="evidence" value="ECO:0007669"/>
    <property type="project" value="InterPro"/>
</dbReference>
<protein>
    <recommendedName>
        <fullName evidence="7">40S ribosomal protein S4</fullName>
    </recommendedName>
</protein>
<evidence type="ECO:0000256" key="7">
    <source>
        <dbReference type="ARBA" id="ARBA00035402"/>
    </source>
</evidence>
<dbReference type="InterPro" id="IPR000876">
    <property type="entry name" value="Ribosomal_eS4"/>
</dbReference>
<dbReference type="InterPro" id="IPR036986">
    <property type="entry name" value="S4_RNA-bd_sf"/>
</dbReference>
<dbReference type="Pfam" id="PF01509">
    <property type="entry name" value="TruB_N"/>
    <property type="match status" value="1"/>
</dbReference>
<dbReference type="Pfam" id="PF08071">
    <property type="entry name" value="RS4NT"/>
    <property type="match status" value="1"/>
</dbReference>
<dbReference type="Proteomes" id="UP000024404">
    <property type="component" value="Unassembled WGS sequence"/>
</dbReference>
<feature type="domain" description="Small ribosomal subunit protein eS4 central region" evidence="10">
    <location>
        <begin position="95"/>
        <end position="168"/>
    </location>
</feature>
<comment type="similarity">
    <text evidence="1">Belongs to the eukaryotic ribosomal protein eS4 family.</text>
</comment>
<evidence type="ECO:0000256" key="8">
    <source>
        <dbReference type="PROSITE-ProRule" id="PRU00182"/>
    </source>
</evidence>
<dbReference type="InterPro" id="IPR002942">
    <property type="entry name" value="S4_RNA-bd"/>
</dbReference>
<dbReference type="InterPro" id="IPR002501">
    <property type="entry name" value="PsdUridine_synth_N"/>
</dbReference>
<evidence type="ECO:0000313" key="14">
    <source>
        <dbReference type="EnsemblMetazoa" id="OVOC3630.1"/>
    </source>
</evidence>
<dbReference type="OMA" id="CHRITAQ"/>
<dbReference type="PANTHER" id="PTHR11581">
    <property type="entry name" value="30S/40S RIBOSOMAL PROTEIN S4"/>
    <property type="match status" value="1"/>
</dbReference>
<evidence type="ECO:0000256" key="5">
    <source>
        <dbReference type="ARBA" id="ARBA00022980"/>
    </source>
</evidence>
<evidence type="ECO:0000256" key="3">
    <source>
        <dbReference type="ARBA" id="ARBA00022730"/>
    </source>
</evidence>
<evidence type="ECO:0000256" key="6">
    <source>
        <dbReference type="ARBA" id="ARBA00023274"/>
    </source>
</evidence>
<dbReference type="Pfam" id="PF00467">
    <property type="entry name" value="KOW"/>
    <property type="match status" value="1"/>
</dbReference>
<dbReference type="GO" id="GO:0001522">
    <property type="term" value="P:pseudouridine synthesis"/>
    <property type="evidence" value="ECO:0007669"/>
    <property type="project" value="InterPro"/>
</dbReference>
<dbReference type="InterPro" id="IPR038237">
    <property type="entry name" value="Ribosomal_eS4_central_sf"/>
</dbReference>
<dbReference type="EMBL" id="CMVM020000119">
    <property type="status" value="NOT_ANNOTATED_CDS"/>
    <property type="molecule type" value="Genomic_DNA"/>
</dbReference>
<dbReference type="InterPro" id="IPR014722">
    <property type="entry name" value="Rib_uL2_dom2"/>
</dbReference>
<dbReference type="Gene3D" id="2.30.30.30">
    <property type="match status" value="1"/>
</dbReference>
<dbReference type="GO" id="GO:0022627">
    <property type="term" value="C:cytosolic small ribosomal subunit"/>
    <property type="evidence" value="ECO:0007669"/>
    <property type="project" value="TreeGrafter"/>
</dbReference>
<dbReference type="InterPro" id="IPR020103">
    <property type="entry name" value="PsdUridine_synth_cat_dom_sf"/>
</dbReference>
<dbReference type="InterPro" id="IPR018199">
    <property type="entry name" value="Ribosomal_eS4_N_CS"/>
</dbReference>
<accession>A0A8R1TRK4</accession>
<dbReference type="SUPFAM" id="SSF55174">
    <property type="entry name" value="Alpha-L RNA-binding motif"/>
    <property type="match status" value="1"/>
</dbReference>
<dbReference type="GO" id="GO:0019843">
    <property type="term" value="F:rRNA binding"/>
    <property type="evidence" value="ECO:0007669"/>
    <property type="project" value="UniProtKB-KW"/>
</dbReference>
<dbReference type="FunFam" id="2.40.50.740:FF:000001">
    <property type="entry name" value="40S ribosomal protein S4"/>
    <property type="match status" value="1"/>
</dbReference>
<name>A0A8R1TRK4_ONCVO</name>
<organism evidence="14 15">
    <name type="scientific">Onchocerca volvulus</name>
    <dbReference type="NCBI Taxonomy" id="6282"/>
    <lineage>
        <taxon>Eukaryota</taxon>
        <taxon>Metazoa</taxon>
        <taxon>Ecdysozoa</taxon>
        <taxon>Nematoda</taxon>
        <taxon>Chromadorea</taxon>
        <taxon>Rhabditida</taxon>
        <taxon>Spirurina</taxon>
        <taxon>Spiruromorpha</taxon>
        <taxon>Filarioidea</taxon>
        <taxon>Onchocercidae</taxon>
        <taxon>Onchocerca</taxon>
    </lineage>
</organism>
<keyword evidence="5" id="KW-0689">Ribosomal protein</keyword>
<dbReference type="InterPro" id="IPR005824">
    <property type="entry name" value="KOW"/>
</dbReference>
<dbReference type="FunFam" id="3.10.290.10:FF:000002">
    <property type="entry name" value="40S ribosomal protein S4"/>
    <property type="match status" value="1"/>
</dbReference>
<dbReference type="Gene3D" id="3.10.290.10">
    <property type="entry name" value="RNA-binding S4 domain"/>
    <property type="match status" value="1"/>
</dbReference>
<dbReference type="HAMAP" id="MF_00485">
    <property type="entry name" value="Ribosomal_eS4"/>
    <property type="match status" value="1"/>
</dbReference>
<dbReference type="CDD" id="cd06087">
    <property type="entry name" value="KOW_RPS4"/>
    <property type="match status" value="1"/>
</dbReference>
<keyword evidence="4 8" id="KW-0694">RNA-binding</keyword>
<dbReference type="PROSITE" id="PS00528">
    <property type="entry name" value="RIBOSOMAL_S4E"/>
    <property type="match status" value="1"/>
</dbReference>
<reference evidence="15" key="1">
    <citation type="submission" date="2013-10" db="EMBL/GenBank/DDBJ databases">
        <title>Genome sequencing of Onchocerca volvulus.</title>
        <authorList>
            <person name="Cotton J."/>
            <person name="Tsai J."/>
            <person name="Stanley E."/>
            <person name="Tracey A."/>
            <person name="Holroyd N."/>
            <person name="Lustigman S."/>
            <person name="Berriman M."/>
        </authorList>
    </citation>
    <scope>NUCLEOTIDE SEQUENCE</scope>
</reference>
<evidence type="ECO:0000256" key="1">
    <source>
        <dbReference type="ARBA" id="ARBA00007500"/>
    </source>
</evidence>
<feature type="domain" description="Small ribosomal subunit protein eS4 N-terminal" evidence="13">
    <location>
        <begin position="3"/>
        <end position="39"/>
    </location>
</feature>
<dbReference type="Pfam" id="PF00900">
    <property type="entry name" value="Ribosomal_S4e"/>
    <property type="match status" value="1"/>
</dbReference>
<dbReference type="PROSITE" id="PS50889">
    <property type="entry name" value="S4"/>
    <property type="match status" value="1"/>
</dbReference>
<keyword evidence="3 8" id="KW-0699">rRNA-binding</keyword>
<proteinExistence type="inferred from homology"/>
<dbReference type="Pfam" id="PF01479">
    <property type="entry name" value="S4"/>
    <property type="match status" value="1"/>
</dbReference>
<dbReference type="InterPro" id="IPR041982">
    <property type="entry name" value="Ribosomal_eS4_KOW"/>
</dbReference>
<evidence type="ECO:0000256" key="4">
    <source>
        <dbReference type="ARBA" id="ARBA00022884"/>
    </source>
</evidence>
<evidence type="ECO:0000256" key="2">
    <source>
        <dbReference type="ARBA" id="ARBA00008999"/>
    </source>
</evidence>
<feature type="domain" description="KOW" evidence="9">
    <location>
        <begin position="178"/>
        <end position="211"/>
    </location>
</feature>
<dbReference type="GO" id="GO:0009982">
    <property type="term" value="F:pseudouridine synthase activity"/>
    <property type="evidence" value="ECO:0007669"/>
    <property type="project" value="InterPro"/>
</dbReference>
<dbReference type="InterPro" id="IPR013845">
    <property type="entry name" value="Ribosomal_eS4_central_region"/>
</dbReference>
<dbReference type="GO" id="GO:0006396">
    <property type="term" value="P:RNA processing"/>
    <property type="evidence" value="ECO:0007669"/>
    <property type="project" value="InterPro"/>
</dbReference>
<keyword evidence="6" id="KW-0687">Ribonucleoprotein</keyword>
<sequence>MARGPKRHLKRLAAPKHWMLDKLGGVFAPRPRCGPHKLRESLPLILFLRNRLKYALTYNEARMICKQRLIKVDGKVRTDMRFPAGFMDVIRVDKTNETFRLLYDAKGRYATHRITEQEGNFKLCKIVKKCVGPKGVPFIVTHDARTIRYPDPHVKVNDTIVVDIATGKQSDHVKFDQGNLCMVTGGRNMGRVGIVGHREKHPGSFDIVHIKDAAGHSFATRICLKFFIDGMRGNITAADIWKSLHGILCVHKPRDISISALKRHLINAICEGANKRCSPVEIPQIEMPIVEPHPISQAPVVVGLRKQPNYDFHPLVVGQPFRKEDIRVEELDYQQPASSGLCSDTIIVAVLGINDGCDTLESLRDRVWVNEYVLKGQLGRGTVQNKIRGKVNRQYDYEHITYRHMSRFLMRLQAHYKKLAFKLANVDLASQEAFELARKGLPRPKVLGTPVIYFIKLVNFKLPYFTINLHCVCKDDDFLQDFINEIALSLNSVASCRQLLRTRLGPFDCTHSLLDKHFTLKNILRNMQLCQKIIEHDEKTLDKEIVKATTQLAVKDVLDDELVEILGEEEESETIEDCLRVPWGRTYE</sequence>
<feature type="domain" description="Pseudouridine synthase II N-terminal" evidence="12">
    <location>
        <begin position="351"/>
        <end position="471"/>
    </location>
</feature>
<dbReference type="PANTHER" id="PTHR11581:SF0">
    <property type="entry name" value="SMALL RIBOSOMAL SUBUNIT PROTEIN ES4"/>
    <property type="match status" value="1"/>
</dbReference>
<evidence type="ECO:0000259" key="9">
    <source>
        <dbReference type="Pfam" id="PF00467"/>
    </source>
</evidence>
<evidence type="ECO:0000259" key="11">
    <source>
        <dbReference type="Pfam" id="PF01479"/>
    </source>
</evidence>
<feature type="domain" description="RNA-binding S4" evidence="11">
    <location>
        <begin position="47"/>
        <end position="90"/>
    </location>
</feature>
<dbReference type="GO" id="GO:0003735">
    <property type="term" value="F:structural constituent of ribosome"/>
    <property type="evidence" value="ECO:0007669"/>
    <property type="project" value="InterPro"/>
</dbReference>
<evidence type="ECO:0000259" key="12">
    <source>
        <dbReference type="Pfam" id="PF01509"/>
    </source>
</evidence>